<evidence type="ECO:0000313" key="1">
    <source>
        <dbReference type="EMBL" id="CAB4863188.1"/>
    </source>
</evidence>
<reference evidence="1" key="1">
    <citation type="submission" date="2020-05" db="EMBL/GenBank/DDBJ databases">
        <authorList>
            <person name="Chiriac C."/>
            <person name="Salcher M."/>
            <person name="Ghai R."/>
            <person name="Kavagutti S V."/>
        </authorList>
    </citation>
    <scope>NUCLEOTIDE SEQUENCE</scope>
</reference>
<dbReference type="Gene3D" id="3.30.1540.10">
    <property type="entry name" value="formyl-coa transferase, domain 3"/>
    <property type="match status" value="1"/>
</dbReference>
<name>A0A6J7D289_9ZZZZ</name>
<dbReference type="InterPro" id="IPR003673">
    <property type="entry name" value="CoA-Trfase_fam_III"/>
</dbReference>
<dbReference type="SUPFAM" id="SSF89796">
    <property type="entry name" value="CoA-transferase family III (CaiB/BaiF)"/>
    <property type="match status" value="1"/>
</dbReference>
<dbReference type="PANTHER" id="PTHR48228">
    <property type="entry name" value="SUCCINYL-COA--D-CITRAMALATE COA-TRANSFERASE"/>
    <property type="match status" value="1"/>
</dbReference>
<proteinExistence type="predicted"/>
<dbReference type="PANTHER" id="PTHR48228:SF5">
    <property type="entry name" value="ALPHA-METHYLACYL-COA RACEMASE"/>
    <property type="match status" value="1"/>
</dbReference>
<organism evidence="1">
    <name type="scientific">freshwater metagenome</name>
    <dbReference type="NCBI Taxonomy" id="449393"/>
    <lineage>
        <taxon>unclassified sequences</taxon>
        <taxon>metagenomes</taxon>
        <taxon>ecological metagenomes</taxon>
    </lineage>
</organism>
<accession>A0A6J7D289</accession>
<dbReference type="InterPro" id="IPR044855">
    <property type="entry name" value="CoA-Trfase_III_dom3_sf"/>
</dbReference>
<dbReference type="Gene3D" id="3.40.50.10540">
    <property type="entry name" value="Crotonobetainyl-coa:carnitine coa-transferase, domain 1"/>
    <property type="match status" value="1"/>
</dbReference>
<dbReference type="Pfam" id="PF02515">
    <property type="entry name" value="CoA_transf_3"/>
    <property type="match status" value="1"/>
</dbReference>
<dbReference type="EMBL" id="CAFBLP010000006">
    <property type="protein sequence ID" value="CAB4863188.1"/>
    <property type="molecule type" value="Genomic_DNA"/>
</dbReference>
<protein>
    <submittedName>
        <fullName evidence="1">Unannotated protein</fullName>
    </submittedName>
</protein>
<sequence>MGPLNGLRVIELAGQGPGPYCGMMLADLGCDVVVIDRPSDAAKVDTTKAATNLFMRGKRSIALDLKMADDVALLLSLLDDADVFIDPFRPGVCERLGVGPDVVCARNPRIIYGRMTGFGQDGPLAQAAGHDIDYIALSGALWLLGREGDKPTPPINLLGDFAGGGLMLALGIASAAYERSVSGVGQVIDAAMVDGAALVAAPFFPATSSGFWGPRGTNHIDTGAHFYEVYECADGNYVALGAIEPQFYAELLSRLELSPAEFPQWDRTQWPALKQRLADVFMNRTRAEWCELLEGTEACFAPVLSPSEAAQHPHNVARGTFVQLNGVTLPGPAPRFSRTVSKAGTQSHIGAFTDQARSGNLWS</sequence>
<dbReference type="InterPro" id="IPR050509">
    <property type="entry name" value="CoA-transferase_III"/>
</dbReference>
<dbReference type="InterPro" id="IPR023606">
    <property type="entry name" value="CoA-Trfase_III_dom_1_sf"/>
</dbReference>
<dbReference type="AlphaFoldDB" id="A0A6J7D289"/>
<gene>
    <name evidence="1" type="ORF">UFOPK3376_00385</name>
</gene>
<dbReference type="GO" id="GO:0003824">
    <property type="term" value="F:catalytic activity"/>
    <property type="evidence" value="ECO:0007669"/>
    <property type="project" value="InterPro"/>
</dbReference>